<dbReference type="OrthoDB" id="10262814at2759"/>
<dbReference type="GO" id="GO:0006312">
    <property type="term" value="P:mitotic recombination"/>
    <property type="evidence" value="ECO:0007669"/>
    <property type="project" value="TreeGrafter"/>
</dbReference>
<dbReference type="InterPro" id="IPR004579">
    <property type="entry name" value="ERCC1/RAD10/SWI10"/>
</dbReference>
<organism evidence="3">
    <name type="scientific">Angiostrongylus costaricensis</name>
    <name type="common">Nematode worm</name>
    <dbReference type="NCBI Taxonomy" id="334426"/>
    <lineage>
        <taxon>Eukaryota</taxon>
        <taxon>Metazoa</taxon>
        <taxon>Ecdysozoa</taxon>
        <taxon>Nematoda</taxon>
        <taxon>Chromadorea</taxon>
        <taxon>Rhabditida</taxon>
        <taxon>Rhabditina</taxon>
        <taxon>Rhabditomorpha</taxon>
        <taxon>Strongyloidea</taxon>
        <taxon>Metastrongylidae</taxon>
        <taxon>Angiostrongylus</taxon>
    </lineage>
</organism>
<dbReference type="InterPro" id="IPR011335">
    <property type="entry name" value="Restrct_endonuc-II-like"/>
</dbReference>
<dbReference type="Gene3D" id="1.10.150.20">
    <property type="entry name" value="5' to 3' exonuclease, C-terminal subdomain"/>
    <property type="match status" value="1"/>
</dbReference>
<evidence type="ECO:0000313" key="3">
    <source>
        <dbReference type="WBParaSite" id="ACOC_0000339701-mRNA-1"/>
    </source>
</evidence>
<dbReference type="WBParaSite" id="ACOC_0000339701-mRNA-1">
    <property type="protein sequence ID" value="ACOC_0000339701-mRNA-1"/>
    <property type="gene ID" value="ACOC_0000339701"/>
</dbReference>
<dbReference type="EMBL" id="UYYA01001014">
    <property type="protein sequence ID" value="VDM54983.1"/>
    <property type="molecule type" value="Genomic_DNA"/>
</dbReference>
<reference evidence="1 2" key="2">
    <citation type="submission" date="2018-11" db="EMBL/GenBank/DDBJ databases">
        <authorList>
            <consortium name="Pathogen Informatics"/>
        </authorList>
    </citation>
    <scope>NUCLEOTIDE SEQUENCE [LARGE SCALE GENOMIC DNA]</scope>
    <source>
        <strain evidence="1 2">Costa Rica</strain>
    </source>
</reference>
<dbReference type="OMA" id="XRGNPVL"/>
<dbReference type="GO" id="GO:0003697">
    <property type="term" value="F:single-stranded DNA binding"/>
    <property type="evidence" value="ECO:0007669"/>
    <property type="project" value="TreeGrafter"/>
</dbReference>
<proteinExistence type="predicted"/>
<evidence type="ECO:0000313" key="1">
    <source>
        <dbReference type="EMBL" id="VDM54983.1"/>
    </source>
</evidence>
<name>A0A0R3PGI7_ANGCS</name>
<dbReference type="PANTHER" id="PTHR12749:SF0">
    <property type="entry name" value="DNA EXCISION REPAIR PROTEIN ERCC-1"/>
    <property type="match status" value="1"/>
</dbReference>
<gene>
    <name evidence="1" type="ORF">ACOC_LOCUS3398</name>
</gene>
<sequence length="160" mass="18030">MNPTPKSKCTIGLQKRNRSFQYHKLHPNYILSRLSGKDENNNREAIFLLQSTEKDCSSLEKVEEAAEYIENFKLSDNRDPAFKKPVFVPTDERTALNTAAVGILTGARSVTKTDAQRLLFNFGTLKAICEATEEQLALCPGLGPIRARNLYSYLRTPFTT</sequence>
<protein>
    <submittedName>
        <fullName evidence="3">HHH_2 domain-containing protein</fullName>
    </submittedName>
</protein>
<dbReference type="Pfam" id="PF14520">
    <property type="entry name" value="HHH_5"/>
    <property type="match status" value="1"/>
</dbReference>
<dbReference type="SUPFAM" id="SSF52980">
    <property type="entry name" value="Restriction endonuclease-like"/>
    <property type="match status" value="1"/>
</dbReference>
<dbReference type="GO" id="GO:0070914">
    <property type="term" value="P:UV-damage excision repair"/>
    <property type="evidence" value="ECO:0007669"/>
    <property type="project" value="TreeGrafter"/>
</dbReference>
<dbReference type="Proteomes" id="UP000267027">
    <property type="component" value="Unassembled WGS sequence"/>
</dbReference>
<evidence type="ECO:0000313" key="2">
    <source>
        <dbReference type="Proteomes" id="UP000267027"/>
    </source>
</evidence>
<dbReference type="STRING" id="334426.A0A0R3PGI7"/>
<keyword evidence="2" id="KW-1185">Reference proteome</keyword>
<dbReference type="GO" id="GO:0003684">
    <property type="term" value="F:damaged DNA binding"/>
    <property type="evidence" value="ECO:0007669"/>
    <property type="project" value="InterPro"/>
</dbReference>
<dbReference type="AlphaFoldDB" id="A0A0R3PGI7"/>
<dbReference type="SUPFAM" id="SSF47781">
    <property type="entry name" value="RuvA domain 2-like"/>
    <property type="match status" value="1"/>
</dbReference>
<dbReference type="GO" id="GO:0070522">
    <property type="term" value="C:ERCC4-ERCC1 complex"/>
    <property type="evidence" value="ECO:0007669"/>
    <property type="project" value="TreeGrafter"/>
</dbReference>
<dbReference type="GO" id="GO:0000110">
    <property type="term" value="C:nucleotide-excision repair factor 1 complex"/>
    <property type="evidence" value="ECO:0007669"/>
    <property type="project" value="TreeGrafter"/>
</dbReference>
<dbReference type="PANTHER" id="PTHR12749">
    <property type="entry name" value="EXCISION REPAIR CROSS-COMPLEMENTING 1 ERCC1"/>
    <property type="match status" value="1"/>
</dbReference>
<reference evidence="3" key="1">
    <citation type="submission" date="2017-02" db="UniProtKB">
        <authorList>
            <consortium name="WormBaseParasite"/>
        </authorList>
    </citation>
    <scope>IDENTIFICATION</scope>
</reference>
<dbReference type="InterPro" id="IPR010994">
    <property type="entry name" value="RuvA_2-like"/>
</dbReference>
<accession>A0A0R3PGI7</accession>